<feature type="chain" id="PRO_5011633399" description="Osmotically inducible lipoprotein OsmB" evidence="1">
    <location>
        <begin position="29"/>
        <end position="58"/>
    </location>
</feature>
<evidence type="ECO:0000313" key="3">
    <source>
        <dbReference type="Proteomes" id="UP000199397"/>
    </source>
</evidence>
<dbReference type="Proteomes" id="UP000199397">
    <property type="component" value="Unassembled WGS sequence"/>
</dbReference>
<dbReference type="AlphaFoldDB" id="A0A1H3XM54"/>
<organism evidence="2 3">
    <name type="scientific">Thiothrix caldifontis</name>
    <dbReference type="NCBI Taxonomy" id="525918"/>
    <lineage>
        <taxon>Bacteria</taxon>
        <taxon>Pseudomonadati</taxon>
        <taxon>Pseudomonadota</taxon>
        <taxon>Gammaproteobacteria</taxon>
        <taxon>Thiotrichales</taxon>
        <taxon>Thiotrichaceae</taxon>
        <taxon>Thiothrix</taxon>
    </lineage>
</organism>
<evidence type="ECO:0008006" key="4">
    <source>
        <dbReference type="Google" id="ProtNLM"/>
    </source>
</evidence>
<evidence type="ECO:0000313" key="2">
    <source>
        <dbReference type="EMBL" id="SEA00011.1"/>
    </source>
</evidence>
<dbReference type="EMBL" id="FNQP01000003">
    <property type="protein sequence ID" value="SEA00011.1"/>
    <property type="molecule type" value="Genomic_DNA"/>
</dbReference>
<proteinExistence type="predicted"/>
<sequence>MKKFLLVLTLTGLLHGCAVQVASSVAGAAVGTVAGTAIGVAKVPIQVGGAVVDVVSGD</sequence>
<accession>A0A1H3XM54</accession>
<keyword evidence="1" id="KW-0732">Signal</keyword>
<dbReference type="RefSeq" id="WP_175517824.1">
    <property type="nucleotide sequence ID" value="NZ_FNQP01000003.1"/>
</dbReference>
<gene>
    <name evidence="2" type="ORF">SAMN05660964_00730</name>
</gene>
<protein>
    <recommendedName>
        <fullName evidence="4">Osmotically inducible lipoprotein OsmB</fullName>
    </recommendedName>
</protein>
<name>A0A1H3XM54_9GAMM</name>
<reference evidence="2 3" key="1">
    <citation type="submission" date="2016-10" db="EMBL/GenBank/DDBJ databases">
        <authorList>
            <person name="de Groot N.N."/>
        </authorList>
    </citation>
    <scope>NUCLEOTIDE SEQUENCE [LARGE SCALE GENOMIC DNA]</scope>
    <source>
        <strain evidence="2 3">DSM 21228</strain>
    </source>
</reference>
<keyword evidence="3" id="KW-1185">Reference proteome</keyword>
<evidence type="ECO:0000256" key="1">
    <source>
        <dbReference type="SAM" id="SignalP"/>
    </source>
</evidence>
<feature type="signal peptide" evidence="1">
    <location>
        <begin position="1"/>
        <end position="28"/>
    </location>
</feature>